<name>A0A7Y3T1G0_9HYPH</name>
<sequence length="204" mass="22263">MAPETSQQERLLTFLASHPIARAYELRAAGITPSTISRAVESGELVRISRGLYQHVLGDMDSSQALAEAAKLAPRGVVALVSALAFHGLTDQIPREIWVAVSQRDWAVAPADSLIRIIEFRDTYMTNGIEHHRISGVSVPIFSVTKTIADVFRSKVVDRSVAIEALRATLQQRKASPAAITETAMVNGAWRKMKPYLEALTSNG</sequence>
<dbReference type="EMBL" id="PKQI01000001">
    <property type="protein sequence ID" value="NNV19155.1"/>
    <property type="molecule type" value="Genomic_DNA"/>
</dbReference>
<evidence type="ECO:0000259" key="1">
    <source>
        <dbReference type="Pfam" id="PF13338"/>
    </source>
</evidence>
<reference evidence="2 3" key="1">
    <citation type="submission" date="2018-11" db="EMBL/GenBank/DDBJ databases">
        <title>Genome sequencing and analysis.</title>
        <authorList>
            <person name="Huang Y.-T."/>
        </authorList>
    </citation>
    <scope>NUCLEOTIDE SEQUENCE [LARGE SCALE GENOMIC DNA]</scope>
    <source>
        <strain evidence="2 3">SHIN</strain>
    </source>
</reference>
<dbReference type="InterPro" id="IPR025159">
    <property type="entry name" value="AbiEi_N"/>
</dbReference>
<proteinExistence type="predicted"/>
<protein>
    <submittedName>
        <fullName evidence="2">Transcriptional regulator</fullName>
    </submittedName>
</protein>
<evidence type="ECO:0000313" key="3">
    <source>
        <dbReference type="Proteomes" id="UP000526233"/>
    </source>
</evidence>
<organism evidence="2 3">
    <name type="scientific">Brucella pseudogrignonensis</name>
    <dbReference type="NCBI Taxonomy" id="419475"/>
    <lineage>
        <taxon>Bacteria</taxon>
        <taxon>Pseudomonadati</taxon>
        <taxon>Pseudomonadota</taxon>
        <taxon>Alphaproteobacteria</taxon>
        <taxon>Hyphomicrobiales</taxon>
        <taxon>Brucellaceae</taxon>
        <taxon>Brucella/Ochrobactrum group</taxon>
        <taxon>Brucella</taxon>
    </lineage>
</organism>
<accession>A0A7Y3T1G0</accession>
<comment type="caution">
    <text evidence="2">The sequence shown here is derived from an EMBL/GenBank/DDBJ whole genome shotgun (WGS) entry which is preliminary data.</text>
</comment>
<dbReference type="AlphaFoldDB" id="A0A7Y3T1G0"/>
<evidence type="ECO:0000313" key="2">
    <source>
        <dbReference type="EMBL" id="NNV19155.1"/>
    </source>
</evidence>
<dbReference type="Pfam" id="PF13338">
    <property type="entry name" value="AbiEi_4"/>
    <property type="match status" value="1"/>
</dbReference>
<dbReference type="Proteomes" id="UP000526233">
    <property type="component" value="Unassembled WGS sequence"/>
</dbReference>
<gene>
    <name evidence="2" type="ORF">EHE22_01760</name>
</gene>
<feature type="domain" description="AbiEi antitoxin N-terminal" evidence="1">
    <location>
        <begin position="9"/>
        <end position="54"/>
    </location>
</feature>